<evidence type="ECO:0000256" key="2">
    <source>
        <dbReference type="ARBA" id="ARBA00004496"/>
    </source>
</evidence>
<comment type="similarity">
    <text evidence="4 12 13">Belongs to the HisA/HisF family.</text>
</comment>
<dbReference type="NCBIfam" id="TIGR00007">
    <property type="entry name" value="1-(5-phosphoribosyl)-5-[(5-phosphoribosylamino)methylideneamino]imidazole-4-carboxamide isomerase"/>
    <property type="match status" value="1"/>
</dbReference>
<dbReference type="InterPro" id="IPR023016">
    <property type="entry name" value="HisA/PriA"/>
</dbReference>
<evidence type="ECO:0000256" key="13">
    <source>
        <dbReference type="RuleBase" id="RU003657"/>
    </source>
</evidence>
<evidence type="ECO:0000256" key="4">
    <source>
        <dbReference type="ARBA" id="ARBA00009667"/>
    </source>
</evidence>
<dbReference type="GO" id="GO:0003949">
    <property type="term" value="F:1-(5-phosphoribosyl)-5-[(5-phosphoribosylamino)methylideneamino]imidazole-4-carboxamide isomerase activity"/>
    <property type="evidence" value="ECO:0007669"/>
    <property type="project" value="UniProtKB-UniRule"/>
</dbReference>
<keyword evidence="9 12" id="KW-0368">Histidine biosynthesis</keyword>
<evidence type="ECO:0000256" key="1">
    <source>
        <dbReference type="ARBA" id="ARBA00000901"/>
    </source>
</evidence>
<comment type="caution">
    <text evidence="15">The sequence shown here is derived from an EMBL/GenBank/DDBJ whole genome shotgun (WGS) entry which is preliminary data.</text>
</comment>
<keyword evidence="8 12" id="KW-0028">Amino-acid biosynthesis</keyword>
<comment type="pathway">
    <text evidence="3 12 14">Amino-acid biosynthesis; L-histidine biosynthesis; L-histidine from 5-phospho-alpha-D-ribose 1-diphosphate: step 4/9.</text>
</comment>
<dbReference type="UniPathway" id="UPA00031">
    <property type="reaction ID" value="UER00009"/>
</dbReference>
<dbReference type="InterPro" id="IPR006063">
    <property type="entry name" value="HisA_bact_arch"/>
</dbReference>
<name>A0A437URD2_ENTAV</name>
<dbReference type="SUPFAM" id="SSF51366">
    <property type="entry name" value="Ribulose-phoshate binding barrel"/>
    <property type="match status" value="1"/>
</dbReference>
<proteinExistence type="inferred from homology"/>
<evidence type="ECO:0000256" key="9">
    <source>
        <dbReference type="ARBA" id="ARBA00023102"/>
    </source>
</evidence>
<evidence type="ECO:0000256" key="10">
    <source>
        <dbReference type="ARBA" id="ARBA00023235"/>
    </source>
</evidence>
<dbReference type="CDD" id="cd04732">
    <property type="entry name" value="HisA"/>
    <property type="match status" value="1"/>
</dbReference>
<feature type="active site" description="Proton acceptor" evidence="12">
    <location>
        <position position="8"/>
    </location>
</feature>
<feature type="active site" description="Proton donor" evidence="12">
    <location>
        <position position="129"/>
    </location>
</feature>
<dbReference type="FunFam" id="3.20.20.70:FF:000009">
    <property type="entry name" value="1-(5-phosphoribosyl)-5-[(5-phosphoribosylamino)methylideneamino] imidazole-4-carboxamide isomerase"/>
    <property type="match status" value="1"/>
</dbReference>
<dbReference type="InterPro" id="IPR006062">
    <property type="entry name" value="His_biosynth"/>
</dbReference>
<dbReference type="Proteomes" id="UP000288388">
    <property type="component" value="Unassembled WGS sequence"/>
</dbReference>
<evidence type="ECO:0000256" key="5">
    <source>
        <dbReference type="ARBA" id="ARBA00012550"/>
    </source>
</evidence>
<evidence type="ECO:0000256" key="7">
    <source>
        <dbReference type="ARBA" id="ARBA00022490"/>
    </source>
</evidence>
<evidence type="ECO:0000313" key="16">
    <source>
        <dbReference type="Proteomes" id="UP000288388"/>
    </source>
</evidence>
<sequence>MKIFPAIDLLDEKVVRLYQGDYQQKEVFGDDPVAFAQSFEKAGAKYLHLVDLDGAKAGKLHYFGIAKKIVENTNLFVEVGGGIRDEETIEHCLSAGVNRVILGTIAQKDPDFTQAMLKKYGSKIAIGVDAKDEKVAVEGWLEKTETDAFEFCQQLVEWGAETIIFTEISRDGTGEGINLPLYEKLNQLNIEIVASGGVASLKDIEGLKQLGISSAIVGKSLYNGSLKLEDVLAVGEEDDQ</sequence>
<protein>
    <recommendedName>
        <fullName evidence="6 12">1-(5-phosphoribosyl)-5-[(5-phosphoribosylamino)methylideneamino] imidazole-4-carboxamide isomerase</fullName>
        <ecNumber evidence="5 12">5.3.1.16</ecNumber>
    </recommendedName>
    <alternativeName>
        <fullName evidence="11 12">Phosphoribosylformimino-5-aminoimidazole carboxamide ribotide isomerase</fullName>
    </alternativeName>
</protein>
<evidence type="ECO:0000256" key="12">
    <source>
        <dbReference type="HAMAP-Rule" id="MF_01014"/>
    </source>
</evidence>
<dbReference type="GO" id="GO:0000162">
    <property type="term" value="P:L-tryptophan biosynthetic process"/>
    <property type="evidence" value="ECO:0007669"/>
    <property type="project" value="TreeGrafter"/>
</dbReference>
<evidence type="ECO:0000256" key="6">
    <source>
        <dbReference type="ARBA" id="ARBA00018464"/>
    </source>
</evidence>
<evidence type="ECO:0000256" key="3">
    <source>
        <dbReference type="ARBA" id="ARBA00005133"/>
    </source>
</evidence>
<dbReference type="EMBL" id="RYZS01000001">
    <property type="protein sequence ID" value="RVU96178.1"/>
    <property type="molecule type" value="Genomic_DNA"/>
</dbReference>
<evidence type="ECO:0000313" key="15">
    <source>
        <dbReference type="EMBL" id="RVU96178.1"/>
    </source>
</evidence>
<dbReference type="Gene3D" id="3.20.20.70">
    <property type="entry name" value="Aldolase class I"/>
    <property type="match status" value="1"/>
</dbReference>
<dbReference type="Pfam" id="PF00977">
    <property type="entry name" value="His_biosynth"/>
    <property type="match status" value="1"/>
</dbReference>
<evidence type="ECO:0000256" key="11">
    <source>
        <dbReference type="ARBA" id="ARBA00030547"/>
    </source>
</evidence>
<dbReference type="RefSeq" id="WP_127979553.1">
    <property type="nucleotide sequence ID" value="NZ_JAYEYR010000062.1"/>
</dbReference>
<dbReference type="EC" id="5.3.1.16" evidence="5 12"/>
<keyword evidence="7 12" id="KW-0963">Cytoplasm</keyword>
<dbReference type="GO" id="GO:0005737">
    <property type="term" value="C:cytoplasm"/>
    <property type="evidence" value="ECO:0007669"/>
    <property type="project" value="UniProtKB-SubCell"/>
</dbReference>
<evidence type="ECO:0000256" key="14">
    <source>
        <dbReference type="RuleBase" id="RU003658"/>
    </source>
</evidence>
<comment type="catalytic activity">
    <reaction evidence="1 12 14">
        <text>1-(5-phospho-beta-D-ribosyl)-5-[(5-phospho-beta-D-ribosylamino)methylideneamino]imidazole-4-carboxamide = 5-[(5-phospho-1-deoxy-D-ribulos-1-ylimino)methylamino]-1-(5-phospho-beta-D-ribosyl)imidazole-4-carboxamide</text>
        <dbReference type="Rhea" id="RHEA:15469"/>
        <dbReference type="ChEBI" id="CHEBI:58435"/>
        <dbReference type="ChEBI" id="CHEBI:58525"/>
        <dbReference type="EC" id="5.3.1.16"/>
    </reaction>
</comment>
<dbReference type="HAMAP" id="MF_01014">
    <property type="entry name" value="HisA"/>
    <property type="match status" value="1"/>
</dbReference>
<keyword evidence="10 12" id="KW-0413">Isomerase</keyword>
<dbReference type="GO" id="GO:0000105">
    <property type="term" value="P:L-histidine biosynthetic process"/>
    <property type="evidence" value="ECO:0007669"/>
    <property type="project" value="UniProtKB-UniRule"/>
</dbReference>
<reference evidence="15 16" key="1">
    <citation type="submission" date="2018-12" db="EMBL/GenBank/DDBJ databases">
        <title>A novel vanA-carrying plasmid in a clinical isolate of Enterococcus avium.</title>
        <authorList>
            <person name="Bernasconi O.J."/>
            <person name="Luzzaro F."/>
            <person name="Endimiani A."/>
        </authorList>
    </citation>
    <scope>NUCLEOTIDE SEQUENCE [LARGE SCALE GENOMIC DNA]</scope>
    <source>
        <strain evidence="15 16">LC0559/18</strain>
    </source>
</reference>
<dbReference type="InterPro" id="IPR011060">
    <property type="entry name" value="RibuloseP-bd_barrel"/>
</dbReference>
<dbReference type="AlphaFoldDB" id="A0A437URD2"/>
<dbReference type="InterPro" id="IPR044524">
    <property type="entry name" value="Isoase_HisA-like"/>
</dbReference>
<organism evidence="15 16">
    <name type="scientific">Enterococcus avium</name>
    <name type="common">Streptococcus avium</name>
    <dbReference type="NCBI Taxonomy" id="33945"/>
    <lineage>
        <taxon>Bacteria</taxon>
        <taxon>Bacillati</taxon>
        <taxon>Bacillota</taxon>
        <taxon>Bacilli</taxon>
        <taxon>Lactobacillales</taxon>
        <taxon>Enterococcaceae</taxon>
        <taxon>Enterococcus</taxon>
    </lineage>
</organism>
<comment type="subcellular location">
    <subcellularLocation>
        <location evidence="2 12 14">Cytoplasm</location>
    </subcellularLocation>
</comment>
<dbReference type="PANTHER" id="PTHR43090:SF2">
    <property type="entry name" value="1-(5-PHOSPHORIBOSYL)-5-[(5-PHOSPHORIBOSYLAMINO)METHYLIDENEAMINO] IMIDAZOLE-4-CARBOXAMIDE ISOMERASE"/>
    <property type="match status" value="1"/>
</dbReference>
<accession>A0A437URD2</accession>
<dbReference type="PANTHER" id="PTHR43090">
    <property type="entry name" value="1-(5-PHOSPHORIBOSYL)-5-[(5-PHOSPHORIBOSYLAMINO)METHYLIDENEAMINO] IMIDAZOLE-4-CARBOXAMIDE ISOMERASE"/>
    <property type="match status" value="1"/>
</dbReference>
<gene>
    <name evidence="12 15" type="primary">hisA</name>
    <name evidence="15" type="ORF">EK398_15750</name>
</gene>
<dbReference type="InterPro" id="IPR013785">
    <property type="entry name" value="Aldolase_TIM"/>
</dbReference>
<evidence type="ECO:0000256" key="8">
    <source>
        <dbReference type="ARBA" id="ARBA00022605"/>
    </source>
</evidence>